<evidence type="ECO:0000256" key="3">
    <source>
        <dbReference type="ARBA" id="ARBA00023125"/>
    </source>
</evidence>
<dbReference type="InterPro" id="IPR000055">
    <property type="entry name" value="Restrct_endonuc_typeI_TRD"/>
</dbReference>
<gene>
    <name evidence="5" type="ORF">GCM10008919_11170</name>
</gene>
<keyword evidence="6" id="KW-1185">Reference proteome</keyword>
<keyword evidence="5" id="KW-0540">Nuclease</keyword>
<accession>A0ABP3CLT9</accession>
<keyword evidence="2" id="KW-0680">Restriction system</keyword>
<reference evidence="6" key="1">
    <citation type="journal article" date="2019" name="Int. J. Syst. Evol. Microbiol.">
        <title>The Global Catalogue of Microorganisms (GCM) 10K type strain sequencing project: providing services to taxonomists for standard genome sequencing and annotation.</title>
        <authorList>
            <consortium name="The Broad Institute Genomics Platform"/>
            <consortium name="The Broad Institute Genome Sequencing Center for Infectious Disease"/>
            <person name="Wu L."/>
            <person name="Ma J."/>
        </authorList>
    </citation>
    <scope>NUCLEOTIDE SEQUENCE [LARGE SCALE GENOMIC DNA]</scope>
    <source>
        <strain evidence="6">JCM 8542</strain>
    </source>
</reference>
<keyword evidence="3" id="KW-0238">DNA-binding</keyword>
<dbReference type="PANTHER" id="PTHR30408:SF12">
    <property type="entry name" value="TYPE I RESTRICTION ENZYME MJAVIII SPECIFICITY SUBUNIT"/>
    <property type="match status" value="1"/>
</dbReference>
<keyword evidence="5" id="KW-0378">Hydrolase</keyword>
<dbReference type="InterPro" id="IPR044946">
    <property type="entry name" value="Restrct_endonuc_typeI_TRD_sf"/>
</dbReference>
<keyword evidence="5" id="KW-0255">Endonuclease</keyword>
<organism evidence="5 6">
    <name type="scientific">Selenomonas dianae</name>
    <dbReference type="NCBI Taxonomy" id="135079"/>
    <lineage>
        <taxon>Bacteria</taxon>
        <taxon>Bacillati</taxon>
        <taxon>Bacillota</taxon>
        <taxon>Negativicutes</taxon>
        <taxon>Selenomonadales</taxon>
        <taxon>Selenomonadaceae</taxon>
        <taxon>Selenomonas</taxon>
    </lineage>
</organism>
<evidence type="ECO:0000256" key="1">
    <source>
        <dbReference type="ARBA" id="ARBA00010923"/>
    </source>
</evidence>
<protein>
    <submittedName>
        <fullName evidence="5">Restriction endonuclease subunit S</fullName>
    </submittedName>
</protein>
<dbReference type="Pfam" id="PF01420">
    <property type="entry name" value="Methylase_S"/>
    <property type="match status" value="2"/>
</dbReference>
<feature type="domain" description="Type I restriction modification DNA specificity" evidence="4">
    <location>
        <begin position="18"/>
        <end position="181"/>
    </location>
</feature>
<comment type="caution">
    <text evidence="5">The sequence shown here is derived from an EMBL/GenBank/DDBJ whole genome shotgun (WGS) entry which is preliminary data.</text>
</comment>
<dbReference type="Gene3D" id="3.90.220.20">
    <property type="entry name" value="DNA methylase specificity domains"/>
    <property type="match status" value="2"/>
</dbReference>
<proteinExistence type="inferred from homology"/>
<evidence type="ECO:0000313" key="5">
    <source>
        <dbReference type="EMBL" id="GAA0209696.1"/>
    </source>
</evidence>
<dbReference type="CDD" id="cd17521">
    <property type="entry name" value="RMtype1_S_Sau13435ORF2165P_TRD2-CR2_like"/>
    <property type="match status" value="1"/>
</dbReference>
<evidence type="ECO:0000259" key="4">
    <source>
        <dbReference type="Pfam" id="PF01420"/>
    </source>
</evidence>
<name>A0ABP3CLT9_9FIRM</name>
<evidence type="ECO:0000256" key="2">
    <source>
        <dbReference type="ARBA" id="ARBA00022747"/>
    </source>
</evidence>
<comment type="similarity">
    <text evidence="1">Belongs to the type-I restriction system S methylase family.</text>
</comment>
<dbReference type="Gene3D" id="1.10.287.1120">
    <property type="entry name" value="Bipartite methylase S protein"/>
    <property type="match status" value="1"/>
</dbReference>
<dbReference type="InterPro" id="IPR052021">
    <property type="entry name" value="Type-I_RS_S_subunit"/>
</dbReference>
<evidence type="ECO:0000313" key="6">
    <source>
        <dbReference type="Proteomes" id="UP001500399"/>
    </source>
</evidence>
<sequence length="400" mass="45433">MDKTRTTPAIRFKGFTDAWEQRELGEIVQVTMGQSPDGNTYSNEPNGYILIQGNADLQNGWVVPRVWTTQITKIAASGDLIMSVRAPAGAMGKTAYHAVIGRGVAAIKGNEFIYQLLVKMDSDGFWKTYSCGSTFESLNSDNVKKAEISVPKSEEQHAIGSFFSQLDHLITLHQRKYDKLQNIKKSMLEKMFPKNNSKFPEIRFRGFTDAWEQRELGEISDSLEYGLNAAAKRFDGRNKYLRITDIDDTTRSFMHTDITSPDCDTTYAGKYQLQKNEIVFARTGASVGKTYIYNPSDGCVYYAGFLIRARISPPYSAEFVFQNTLTKEYDKFVQVTSQRSGQPGINAQEYSSYKIIMPEQQEQHAIGSFFSHLDHLITLHQRKLEKLQNIKKAMLEKMFV</sequence>
<feature type="domain" description="Type I restriction modification DNA specificity" evidence="4">
    <location>
        <begin position="210"/>
        <end position="388"/>
    </location>
</feature>
<dbReference type="GO" id="GO:0004519">
    <property type="term" value="F:endonuclease activity"/>
    <property type="evidence" value="ECO:0007669"/>
    <property type="project" value="UniProtKB-KW"/>
</dbReference>
<dbReference type="EMBL" id="BAAACR010000008">
    <property type="protein sequence ID" value="GAA0209696.1"/>
    <property type="molecule type" value="Genomic_DNA"/>
</dbReference>
<dbReference type="Proteomes" id="UP001500399">
    <property type="component" value="Unassembled WGS sequence"/>
</dbReference>
<dbReference type="RefSeq" id="WP_304988442.1">
    <property type="nucleotide sequence ID" value="NZ_BAAACR010000008.1"/>
</dbReference>
<dbReference type="SUPFAM" id="SSF116734">
    <property type="entry name" value="DNA methylase specificity domain"/>
    <property type="match status" value="2"/>
</dbReference>
<dbReference type="CDD" id="cd17494">
    <property type="entry name" value="RMtype1_S_Sma198ORF994P-TRD2-CR2_like"/>
    <property type="match status" value="1"/>
</dbReference>
<dbReference type="PANTHER" id="PTHR30408">
    <property type="entry name" value="TYPE-1 RESTRICTION ENZYME ECOKI SPECIFICITY PROTEIN"/>
    <property type="match status" value="1"/>
</dbReference>